<dbReference type="PRINTS" id="PR00974">
    <property type="entry name" value="RIBOSOMALS18"/>
</dbReference>
<dbReference type="Pfam" id="PF01084">
    <property type="entry name" value="Ribosomal_S18"/>
    <property type="match status" value="1"/>
</dbReference>
<evidence type="ECO:0000256" key="5">
    <source>
        <dbReference type="RuleBase" id="RU003910"/>
    </source>
</evidence>
<organism evidence="7 8">
    <name type="scientific">Bdellovibrio bacteriovorus</name>
    <dbReference type="NCBI Taxonomy" id="959"/>
    <lineage>
        <taxon>Bacteria</taxon>
        <taxon>Pseudomonadati</taxon>
        <taxon>Bdellovibrionota</taxon>
        <taxon>Bdellovibrionia</taxon>
        <taxon>Bdellovibrionales</taxon>
        <taxon>Pseudobdellovibrionaceae</taxon>
        <taxon>Bdellovibrio</taxon>
    </lineage>
</organism>
<dbReference type="SUPFAM" id="SSF46911">
    <property type="entry name" value="Ribosomal protein S18"/>
    <property type="match status" value="1"/>
</dbReference>
<evidence type="ECO:0000256" key="6">
    <source>
        <dbReference type="SAM" id="MobiDB-lite"/>
    </source>
</evidence>
<keyword evidence="2 4" id="KW-0689">Ribosomal protein</keyword>
<evidence type="ECO:0000256" key="4">
    <source>
        <dbReference type="HAMAP-Rule" id="MF_00270"/>
    </source>
</evidence>
<comment type="function">
    <text evidence="4">Binds as a heterodimer with protein bS6 to the central domain of the 16S rRNA, where it helps stabilize the platform of the 30S subunit.</text>
</comment>
<evidence type="ECO:0000256" key="2">
    <source>
        <dbReference type="ARBA" id="ARBA00022980"/>
    </source>
</evidence>
<dbReference type="InterPro" id="IPR036870">
    <property type="entry name" value="Ribosomal_bS18_sf"/>
</dbReference>
<protein>
    <recommendedName>
        <fullName evidence="4">Small ribosomal subunit protein bS18</fullName>
    </recommendedName>
</protein>
<dbReference type="EMBL" id="LUKE01000006">
    <property type="protein sequence ID" value="KYG61440.1"/>
    <property type="molecule type" value="Genomic_DNA"/>
</dbReference>
<feature type="region of interest" description="Disordered" evidence="6">
    <location>
        <begin position="1"/>
        <end position="20"/>
    </location>
</feature>
<keyword evidence="4" id="KW-0694">RNA-binding</keyword>
<dbReference type="GO" id="GO:0006412">
    <property type="term" value="P:translation"/>
    <property type="evidence" value="ECO:0007669"/>
    <property type="project" value="UniProtKB-UniRule"/>
</dbReference>
<dbReference type="GO" id="GO:0070181">
    <property type="term" value="F:small ribosomal subunit rRNA binding"/>
    <property type="evidence" value="ECO:0007669"/>
    <property type="project" value="TreeGrafter"/>
</dbReference>
<feature type="compositionally biased region" description="Basic residues" evidence="6">
    <location>
        <begin position="7"/>
        <end position="20"/>
    </location>
</feature>
<keyword evidence="4" id="KW-0699">rRNA-binding</keyword>
<dbReference type="Gene3D" id="4.10.640.10">
    <property type="entry name" value="Ribosomal protein S18"/>
    <property type="match status" value="1"/>
</dbReference>
<keyword evidence="8" id="KW-1185">Reference proteome</keyword>
<dbReference type="AlphaFoldDB" id="A0A150WEQ3"/>
<comment type="similarity">
    <text evidence="1 4 5">Belongs to the bacterial ribosomal protein bS18 family.</text>
</comment>
<dbReference type="PANTHER" id="PTHR13479">
    <property type="entry name" value="30S RIBOSOMAL PROTEIN S18"/>
    <property type="match status" value="1"/>
</dbReference>
<keyword evidence="3 4" id="KW-0687">Ribonucleoprotein</keyword>
<dbReference type="GO" id="GO:1990904">
    <property type="term" value="C:ribonucleoprotein complex"/>
    <property type="evidence" value="ECO:0007669"/>
    <property type="project" value="UniProtKB-KW"/>
</dbReference>
<comment type="caution">
    <text evidence="7">The sequence shown here is derived from an EMBL/GenBank/DDBJ whole genome shotgun (WGS) entry which is preliminary data.</text>
</comment>
<evidence type="ECO:0000256" key="1">
    <source>
        <dbReference type="ARBA" id="ARBA00005589"/>
    </source>
</evidence>
<dbReference type="HAMAP" id="MF_00270">
    <property type="entry name" value="Ribosomal_bS18"/>
    <property type="match status" value="1"/>
</dbReference>
<proteinExistence type="inferred from homology"/>
<dbReference type="Proteomes" id="UP000075320">
    <property type="component" value="Unassembled WGS sequence"/>
</dbReference>
<name>A0A150WEQ3_BDEBC</name>
<dbReference type="GO" id="GO:0003735">
    <property type="term" value="F:structural constituent of ribosome"/>
    <property type="evidence" value="ECO:0007669"/>
    <property type="project" value="InterPro"/>
</dbReference>
<gene>
    <name evidence="4" type="primary">rpsR</name>
    <name evidence="7" type="ORF">AZI86_17155</name>
</gene>
<reference evidence="7 8" key="1">
    <citation type="submission" date="2016-03" db="EMBL/GenBank/DDBJ databases">
        <authorList>
            <person name="Ploux O."/>
        </authorList>
    </citation>
    <scope>NUCLEOTIDE SEQUENCE [LARGE SCALE GENOMIC DNA]</scope>
    <source>
        <strain evidence="7 8">R0</strain>
    </source>
</reference>
<dbReference type="NCBIfam" id="TIGR00165">
    <property type="entry name" value="S18"/>
    <property type="match status" value="1"/>
</dbReference>
<dbReference type="GO" id="GO:0005840">
    <property type="term" value="C:ribosome"/>
    <property type="evidence" value="ECO:0007669"/>
    <property type="project" value="UniProtKB-KW"/>
</dbReference>
<evidence type="ECO:0000313" key="8">
    <source>
        <dbReference type="Proteomes" id="UP000075320"/>
    </source>
</evidence>
<evidence type="ECO:0000313" key="7">
    <source>
        <dbReference type="EMBL" id="KYG61440.1"/>
    </source>
</evidence>
<accession>A0A150WEQ3</accession>
<comment type="subunit">
    <text evidence="4">Part of the 30S ribosomal subunit. Forms a tight heterodimer with protein bS6.</text>
</comment>
<sequence length="102" mass="11356">MISQPIGHRKRTLMKKTTRSKYRQEFSGDHVFDYKDPASLTRFIGDGGKITPSRISKLSVAQQKRVAAAVKKARNLALLPGGSDAFDNFHRAEAISPVPFEI</sequence>
<dbReference type="InterPro" id="IPR001648">
    <property type="entry name" value="Ribosomal_bS18"/>
</dbReference>
<dbReference type="PANTHER" id="PTHR13479:SF40">
    <property type="entry name" value="SMALL RIBOSOMAL SUBUNIT PROTEIN BS18M"/>
    <property type="match status" value="1"/>
</dbReference>
<evidence type="ECO:0000256" key="3">
    <source>
        <dbReference type="ARBA" id="ARBA00023274"/>
    </source>
</evidence>